<evidence type="ECO:0000256" key="4">
    <source>
        <dbReference type="ARBA" id="ARBA00023239"/>
    </source>
</evidence>
<dbReference type="EC" id="4.1.2.4" evidence="3"/>
<dbReference type="CDD" id="cd00959">
    <property type="entry name" value="DeoC"/>
    <property type="match status" value="1"/>
</dbReference>
<comment type="pathway">
    <text evidence="1">Carbohydrate degradation; 2-deoxy-D-ribose 1-phosphate degradation; D-glyceraldehyde 3-phosphate and acetaldehyde from 2-deoxy-alpha-D-ribose 1-phosphate: step 2/2.</text>
</comment>
<keyword evidence="4 9" id="KW-0456">Lyase</keyword>
<evidence type="ECO:0000256" key="5">
    <source>
        <dbReference type="ARBA" id="ARBA00023270"/>
    </source>
</evidence>
<dbReference type="SUPFAM" id="SSF51569">
    <property type="entry name" value="Aldolase"/>
    <property type="match status" value="1"/>
</dbReference>
<evidence type="ECO:0000313" key="9">
    <source>
        <dbReference type="EMBL" id="MPM89913.1"/>
    </source>
</evidence>
<evidence type="ECO:0000256" key="2">
    <source>
        <dbReference type="ARBA" id="ARBA00009473"/>
    </source>
</evidence>
<sequence>MNIMSKYDDALKKHPYTLSDAQITENVNKIIADKFNENNTQAVYRKIYSCIDLTTLNTTDSREDVWKFTEKVNVFEDIHPDLQNVASICIYPNFARTVKEALTVDIKIACVSGGFPSSQTFTEVKIAETALAVADGADEIDTVINLGLFLDKEYEEMCEEITEIKHACHEATLKVILETGALKSAENIHKASILSLYSGADFLKTSTGKVYPGASPEAAYVMCSAIKSYYEKTGTKAGFKVSGGVSSVEDAVKYYTLVKEILGEEWCSPTLFRIGASRLADNLLNEIKDQ</sequence>
<proteinExistence type="inferred from homology"/>
<dbReference type="Gene3D" id="3.20.20.70">
    <property type="entry name" value="Aldolase class I"/>
    <property type="match status" value="1"/>
</dbReference>
<comment type="catalytic activity">
    <reaction evidence="8">
        <text>2-deoxy-D-ribose 5-phosphate = D-glyceraldehyde 3-phosphate + acetaldehyde</text>
        <dbReference type="Rhea" id="RHEA:12821"/>
        <dbReference type="ChEBI" id="CHEBI:15343"/>
        <dbReference type="ChEBI" id="CHEBI:59776"/>
        <dbReference type="ChEBI" id="CHEBI:62877"/>
        <dbReference type="EC" id="4.1.2.4"/>
    </reaction>
</comment>
<dbReference type="AlphaFoldDB" id="A0A645DM98"/>
<dbReference type="GO" id="GO:0016052">
    <property type="term" value="P:carbohydrate catabolic process"/>
    <property type="evidence" value="ECO:0007669"/>
    <property type="project" value="TreeGrafter"/>
</dbReference>
<dbReference type="PIRSF" id="PIRSF001357">
    <property type="entry name" value="DeoC"/>
    <property type="match status" value="1"/>
</dbReference>
<dbReference type="InterPro" id="IPR013785">
    <property type="entry name" value="Aldolase_TIM"/>
</dbReference>
<dbReference type="PANTHER" id="PTHR10889:SF3">
    <property type="entry name" value="DEOXYRIBOSE-PHOSPHATE ALDOLASE"/>
    <property type="match status" value="1"/>
</dbReference>
<keyword evidence="5" id="KW-0704">Schiff base</keyword>
<evidence type="ECO:0000256" key="1">
    <source>
        <dbReference type="ARBA" id="ARBA00004816"/>
    </source>
</evidence>
<dbReference type="NCBIfam" id="TIGR00126">
    <property type="entry name" value="deoC"/>
    <property type="match status" value="1"/>
</dbReference>
<protein>
    <recommendedName>
        <fullName evidence="3">deoxyribose-phosphate aldolase</fullName>
        <ecNumber evidence="3">4.1.2.4</ecNumber>
    </recommendedName>
    <alternativeName>
        <fullName evidence="7">2-deoxy-D-ribose 5-phosphate aldolase</fullName>
    </alternativeName>
    <alternativeName>
        <fullName evidence="6">Phosphodeoxyriboaldolase</fullName>
    </alternativeName>
</protein>
<evidence type="ECO:0000256" key="8">
    <source>
        <dbReference type="ARBA" id="ARBA00048791"/>
    </source>
</evidence>
<comment type="caution">
    <text evidence="9">The sequence shown here is derived from an EMBL/GenBank/DDBJ whole genome shotgun (WGS) entry which is preliminary data.</text>
</comment>
<dbReference type="InterPro" id="IPR011343">
    <property type="entry name" value="DeoC"/>
</dbReference>
<dbReference type="Pfam" id="PF01791">
    <property type="entry name" value="DeoC"/>
    <property type="match status" value="1"/>
</dbReference>
<evidence type="ECO:0000256" key="6">
    <source>
        <dbReference type="ARBA" id="ARBA00031814"/>
    </source>
</evidence>
<dbReference type="GO" id="GO:0004139">
    <property type="term" value="F:deoxyribose-phosphate aldolase activity"/>
    <property type="evidence" value="ECO:0007669"/>
    <property type="project" value="UniProtKB-EC"/>
</dbReference>
<name>A0A645DM98_9ZZZZ</name>
<evidence type="ECO:0000256" key="3">
    <source>
        <dbReference type="ARBA" id="ARBA00012515"/>
    </source>
</evidence>
<dbReference type="SMART" id="SM01133">
    <property type="entry name" value="DeoC"/>
    <property type="match status" value="1"/>
</dbReference>
<organism evidence="9">
    <name type="scientific">bioreactor metagenome</name>
    <dbReference type="NCBI Taxonomy" id="1076179"/>
    <lineage>
        <taxon>unclassified sequences</taxon>
        <taxon>metagenomes</taxon>
        <taxon>ecological metagenomes</taxon>
    </lineage>
</organism>
<gene>
    <name evidence="9" type="primary">deoC_36</name>
    <name evidence="9" type="ORF">SDC9_137028</name>
</gene>
<dbReference type="GO" id="GO:0009264">
    <property type="term" value="P:deoxyribonucleotide catabolic process"/>
    <property type="evidence" value="ECO:0007669"/>
    <property type="project" value="InterPro"/>
</dbReference>
<dbReference type="PANTHER" id="PTHR10889">
    <property type="entry name" value="DEOXYRIBOSE-PHOSPHATE ALDOLASE"/>
    <property type="match status" value="1"/>
</dbReference>
<comment type="similarity">
    <text evidence="2">Belongs to the DeoC/FbaB aldolase family. DeoC type 2 subfamily.</text>
</comment>
<dbReference type="InterPro" id="IPR002915">
    <property type="entry name" value="DeoC/FbaB/LacD_aldolase"/>
</dbReference>
<accession>A0A645DM98</accession>
<dbReference type="EMBL" id="VSSQ01037272">
    <property type="protein sequence ID" value="MPM89913.1"/>
    <property type="molecule type" value="Genomic_DNA"/>
</dbReference>
<reference evidence="9" key="1">
    <citation type="submission" date="2019-08" db="EMBL/GenBank/DDBJ databases">
        <authorList>
            <person name="Kucharzyk K."/>
            <person name="Murdoch R.W."/>
            <person name="Higgins S."/>
            <person name="Loffler F."/>
        </authorList>
    </citation>
    <scope>NUCLEOTIDE SEQUENCE</scope>
</reference>
<evidence type="ECO:0000256" key="7">
    <source>
        <dbReference type="ARBA" id="ARBA00032755"/>
    </source>
</evidence>
<dbReference type="GO" id="GO:0005737">
    <property type="term" value="C:cytoplasm"/>
    <property type="evidence" value="ECO:0007669"/>
    <property type="project" value="InterPro"/>
</dbReference>